<sequence>MLGESGIDVLGVVGRITVIEAIRQYEIELLAAAGIEHRGRQFATVIGVTAEQAIDRVADLAGVRLENKGDIRRGGHRQGDVRVTAVVAVPRSVGRDDLELPTQ</sequence>
<reference evidence="1" key="2">
    <citation type="journal article" date="2013" name="Biotechnol. Biofuels">
        <title>Mining for hemicellulases in the fungus-growing termite Pseudacanthotermes militaris using functional metagenomics.</title>
        <authorList>
            <person name="Bastien G."/>
            <person name="Arnal G."/>
            <person name="Bozonnet S."/>
            <person name="Laguerre S."/>
            <person name="Ferreira F."/>
            <person name="Faure R."/>
            <person name="Henrissat B."/>
            <person name="Lefevre F."/>
            <person name="Robe P."/>
            <person name="Bouchez O."/>
            <person name="Noirot C."/>
            <person name="Dumon C."/>
            <person name="O'Donohue M."/>
        </authorList>
    </citation>
    <scope>NUCLEOTIDE SEQUENCE</scope>
</reference>
<dbReference type="AlphaFoldDB" id="S0DDL7"/>
<protein>
    <submittedName>
        <fullName evidence="1">Uncharacterized protein</fullName>
    </submittedName>
</protein>
<gene>
    <name evidence="1" type="ORF">BN138_280</name>
</gene>
<accession>S0DDL7</accession>
<dbReference type="EMBL" id="HF548283">
    <property type="protein sequence ID" value="CCO21092.1"/>
    <property type="molecule type" value="Genomic_DNA"/>
</dbReference>
<proteinExistence type="predicted"/>
<evidence type="ECO:0000313" key="1">
    <source>
        <dbReference type="EMBL" id="CCO21092.1"/>
    </source>
</evidence>
<organism evidence="1">
    <name type="scientific">termite gut metagenome</name>
    <dbReference type="NCBI Taxonomy" id="433724"/>
    <lineage>
        <taxon>unclassified sequences</taxon>
        <taxon>metagenomes</taxon>
        <taxon>organismal metagenomes</taxon>
    </lineage>
</organism>
<name>S0DDL7_9ZZZZ</name>
<reference evidence="1" key="1">
    <citation type="submission" date="2012-10" db="EMBL/GenBank/DDBJ databases">
        <authorList>
            <person name="Sandrine L."/>
        </authorList>
    </citation>
    <scope>NUCLEOTIDE SEQUENCE</scope>
</reference>